<gene>
    <name evidence="4" type="ORF">P4S50_12595</name>
</gene>
<dbReference type="Gene3D" id="3.40.1090.10">
    <property type="entry name" value="Cytosolic phospholipase A2 catalytic domain"/>
    <property type="match status" value="1"/>
</dbReference>
<dbReference type="Proteomes" id="UP001222800">
    <property type="component" value="Chromosome"/>
</dbReference>
<name>A0ABY8ECJ5_9FIRM</name>
<dbReference type="PANTHER" id="PTHR24138:SF10">
    <property type="entry name" value="PHOSPHOLIPASE A2"/>
    <property type="match status" value="1"/>
</dbReference>
<protein>
    <submittedName>
        <fullName evidence="4">Patatin-like phospholipase family protein</fullName>
    </submittedName>
</protein>
<evidence type="ECO:0000313" key="5">
    <source>
        <dbReference type="Proteomes" id="UP001222800"/>
    </source>
</evidence>
<feature type="active site" description="Nucleophile" evidence="2">
    <location>
        <position position="46"/>
    </location>
</feature>
<dbReference type="PANTHER" id="PTHR24138">
    <property type="entry name" value="INTRACELLLAR PHOSPHOLIPASE A FAMILY"/>
    <property type="match status" value="1"/>
</dbReference>
<accession>A0ABY8ECJ5</accession>
<keyword evidence="1 2" id="KW-0443">Lipid metabolism</keyword>
<evidence type="ECO:0000313" key="4">
    <source>
        <dbReference type="EMBL" id="WFD09222.1"/>
    </source>
</evidence>
<evidence type="ECO:0000256" key="1">
    <source>
        <dbReference type="ARBA" id="ARBA00023098"/>
    </source>
</evidence>
<reference evidence="4 5" key="1">
    <citation type="submission" date="2023-03" db="EMBL/GenBank/DDBJ databases">
        <title>Complete genome sequence of Tepidibacter sp. SWIR-1, isolated from a deep-sea hydrothermal vent.</title>
        <authorList>
            <person name="Li X."/>
        </authorList>
    </citation>
    <scope>NUCLEOTIDE SEQUENCE [LARGE SCALE GENOMIC DNA]</scope>
    <source>
        <strain evidence="4 5">SWIR-1</strain>
    </source>
</reference>
<feature type="short sequence motif" description="DGA/G" evidence="2">
    <location>
        <begin position="170"/>
        <end position="172"/>
    </location>
</feature>
<evidence type="ECO:0000259" key="3">
    <source>
        <dbReference type="PROSITE" id="PS51635"/>
    </source>
</evidence>
<feature type="short sequence motif" description="GXGXXG" evidence="2">
    <location>
        <begin position="13"/>
        <end position="18"/>
    </location>
</feature>
<feature type="short sequence motif" description="GXSXG" evidence="2">
    <location>
        <begin position="44"/>
        <end position="48"/>
    </location>
</feature>
<dbReference type="PROSITE" id="PS51635">
    <property type="entry name" value="PNPLA"/>
    <property type="match status" value="1"/>
</dbReference>
<dbReference type="InterPro" id="IPR047156">
    <property type="entry name" value="Teg/CotR/CapV-like"/>
</dbReference>
<dbReference type="InterPro" id="IPR016035">
    <property type="entry name" value="Acyl_Trfase/lysoPLipase"/>
</dbReference>
<evidence type="ECO:0000256" key="2">
    <source>
        <dbReference type="PROSITE-ProRule" id="PRU01161"/>
    </source>
</evidence>
<dbReference type="RefSeq" id="WP_277731145.1">
    <property type="nucleotide sequence ID" value="NZ_CP120733.1"/>
</dbReference>
<feature type="active site" description="Proton acceptor" evidence="2">
    <location>
        <position position="170"/>
    </location>
</feature>
<keyword evidence="2" id="KW-0378">Hydrolase</keyword>
<organism evidence="4 5">
    <name type="scientific">Tepidibacter hydrothermalis</name>
    <dbReference type="NCBI Taxonomy" id="3036126"/>
    <lineage>
        <taxon>Bacteria</taxon>
        <taxon>Bacillati</taxon>
        <taxon>Bacillota</taxon>
        <taxon>Clostridia</taxon>
        <taxon>Peptostreptococcales</taxon>
        <taxon>Peptostreptococcaceae</taxon>
        <taxon>Tepidibacter</taxon>
    </lineage>
</organism>
<dbReference type="InterPro" id="IPR002641">
    <property type="entry name" value="PNPLA_dom"/>
</dbReference>
<proteinExistence type="predicted"/>
<dbReference type="Pfam" id="PF01734">
    <property type="entry name" value="Patatin"/>
    <property type="match status" value="1"/>
</dbReference>
<feature type="domain" description="PNPLA" evidence="3">
    <location>
        <begin position="9"/>
        <end position="183"/>
    </location>
</feature>
<keyword evidence="5" id="KW-1185">Reference proteome</keyword>
<dbReference type="SUPFAM" id="SSF52151">
    <property type="entry name" value="FabD/lysophospholipase-like"/>
    <property type="match status" value="1"/>
</dbReference>
<sequence length="302" mass="34165">MGKRTYRIMAFDGGGIRGVLSATILQRLEKENPRLIKSTDLFAGTSTGSFIALGLAYGLSIKEILNLYSKLNCKYIFSPKYNELFRPKYNNKHLKEVLMRVFPKKLKLKDLKKKVLIPSFEVISKDGGSWKPTFYTNFEDKGTSNEYVIDVALYSSAAPIYFPSHKKHIDGGVIANNPSLASICVAKDSKGANKKLEDMRLLSIGTGFTPTNIKADTRKWGAIEWGLSQNPPYPLLNILFEGNTDADSYYSRELLRNNFLRANPELSKSIALDDCKEIPYLINVADSYDIKFIDSWINNKWF</sequence>
<dbReference type="EMBL" id="CP120733">
    <property type="protein sequence ID" value="WFD09222.1"/>
    <property type="molecule type" value="Genomic_DNA"/>
</dbReference>
<keyword evidence="2" id="KW-0442">Lipid degradation</keyword>